<sequence>METPADVEPLSCSVVVPVRDDAAELRGLLAALAQQTEPPLELIVVDNGSQDEGAALASTAGCTVITHPEPSIAAAAAAGYDRARGDLIVRCDADSRPPPGWLRAHRLAHTRAGSATALVTGPGRFRLSFPLGGILSGLYVGAYLLSTAAALGHFPAFGTTMSMRRSWWQQVREETSRSAEVHDDMDLSFRVRPEQRVRVTRTVTVGMSIRALQLSRDPLRRWRRAVSTLRRNWRLERPWERWATRLSVRRPGR</sequence>
<dbReference type="AlphaFoldDB" id="A0A921SXD2"/>
<comment type="pathway">
    <text evidence="7">Carotenoid biosynthesis; staphyloxanthin biosynthesis; staphyloxanthin from farnesyl diphosphate: step 4/5.</text>
</comment>
<comment type="subcellular location">
    <subcellularLocation>
        <location evidence="1">Cell membrane</location>
    </subcellularLocation>
</comment>
<evidence type="ECO:0000313" key="11">
    <source>
        <dbReference type="EMBL" id="HJG91357.1"/>
    </source>
</evidence>
<keyword evidence="5" id="KW-0472">Membrane</keyword>
<gene>
    <name evidence="11" type="ORF">K8V81_06490</name>
</gene>
<comment type="similarity">
    <text evidence="8">Belongs to the glycosyltransferase 2 family. CrtQ subfamily.</text>
</comment>
<evidence type="ECO:0000313" key="12">
    <source>
        <dbReference type="Proteomes" id="UP000742460"/>
    </source>
</evidence>
<evidence type="ECO:0000256" key="6">
    <source>
        <dbReference type="ARBA" id="ARBA00037281"/>
    </source>
</evidence>
<evidence type="ECO:0000259" key="10">
    <source>
        <dbReference type="Pfam" id="PF00535"/>
    </source>
</evidence>
<reference evidence="11" key="1">
    <citation type="journal article" date="2021" name="PeerJ">
        <title>Extensive microbial diversity within the chicken gut microbiome revealed by metagenomics and culture.</title>
        <authorList>
            <person name="Gilroy R."/>
            <person name="Ravi A."/>
            <person name="Getino M."/>
            <person name="Pursley I."/>
            <person name="Horton D.L."/>
            <person name="Alikhan N.F."/>
            <person name="Baker D."/>
            <person name="Gharbi K."/>
            <person name="Hall N."/>
            <person name="Watson M."/>
            <person name="Adriaenssens E.M."/>
            <person name="Foster-Nyarko E."/>
            <person name="Jarju S."/>
            <person name="Secka A."/>
            <person name="Antonio M."/>
            <person name="Oren A."/>
            <person name="Chaudhuri R.R."/>
            <person name="La Ragione R."/>
            <person name="Hildebrand F."/>
            <person name="Pallen M.J."/>
        </authorList>
    </citation>
    <scope>NUCLEOTIDE SEQUENCE</scope>
    <source>
        <strain evidence="11">ChiGjej5B5-22894</strain>
    </source>
</reference>
<dbReference type="CDD" id="cd00761">
    <property type="entry name" value="Glyco_tranf_GTA_type"/>
    <property type="match status" value="1"/>
</dbReference>
<dbReference type="Gene3D" id="3.90.550.10">
    <property type="entry name" value="Spore Coat Polysaccharide Biosynthesis Protein SpsA, Chain A"/>
    <property type="match status" value="1"/>
</dbReference>
<accession>A0A921SXD2</accession>
<organism evidence="11 12">
    <name type="scientific">Brachybacterium massiliense</name>
    <dbReference type="NCBI Taxonomy" id="1755098"/>
    <lineage>
        <taxon>Bacteria</taxon>
        <taxon>Bacillati</taxon>
        <taxon>Actinomycetota</taxon>
        <taxon>Actinomycetes</taxon>
        <taxon>Micrococcales</taxon>
        <taxon>Dermabacteraceae</taxon>
        <taxon>Brachybacterium</taxon>
    </lineage>
</organism>
<evidence type="ECO:0000256" key="4">
    <source>
        <dbReference type="ARBA" id="ARBA00022679"/>
    </source>
</evidence>
<dbReference type="GO" id="GO:0016757">
    <property type="term" value="F:glycosyltransferase activity"/>
    <property type="evidence" value="ECO:0007669"/>
    <property type="project" value="UniProtKB-KW"/>
</dbReference>
<keyword evidence="4" id="KW-0808">Transferase</keyword>
<evidence type="ECO:0000256" key="9">
    <source>
        <dbReference type="ARBA" id="ARBA00040345"/>
    </source>
</evidence>
<evidence type="ECO:0000256" key="3">
    <source>
        <dbReference type="ARBA" id="ARBA00022676"/>
    </source>
</evidence>
<proteinExistence type="inferred from homology"/>
<dbReference type="InterPro" id="IPR029044">
    <property type="entry name" value="Nucleotide-diphossugar_trans"/>
</dbReference>
<comment type="function">
    <text evidence="6">Catalyzes the glycosylation of 4,4'-diaponeurosporenoate, i.e. the esterification of glucose at the C1'' position with the carboxyl group of 4,4'-diaponeurosporenic acid, to form glycosyl-4,4'-diaponeurosporenoate. This is a step in the biosynthesis of staphyloxanthin, an orange pigment present in most staphylococci strains.</text>
</comment>
<evidence type="ECO:0000256" key="1">
    <source>
        <dbReference type="ARBA" id="ARBA00004236"/>
    </source>
</evidence>
<name>A0A921SXD2_9MICO</name>
<dbReference type="GO" id="GO:0005886">
    <property type="term" value="C:plasma membrane"/>
    <property type="evidence" value="ECO:0007669"/>
    <property type="project" value="UniProtKB-SubCell"/>
</dbReference>
<keyword evidence="3" id="KW-0328">Glycosyltransferase</keyword>
<evidence type="ECO:0000256" key="2">
    <source>
        <dbReference type="ARBA" id="ARBA00022475"/>
    </source>
</evidence>
<reference evidence="11" key="2">
    <citation type="submission" date="2021-09" db="EMBL/GenBank/DDBJ databases">
        <authorList>
            <person name="Gilroy R."/>
        </authorList>
    </citation>
    <scope>NUCLEOTIDE SEQUENCE</scope>
    <source>
        <strain evidence="11">ChiGjej5B5-22894</strain>
    </source>
</reference>
<protein>
    <recommendedName>
        <fullName evidence="9">4,4'-diaponeurosporenoate glycosyltransferase</fullName>
    </recommendedName>
</protein>
<dbReference type="PANTHER" id="PTHR43646">
    <property type="entry name" value="GLYCOSYLTRANSFERASE"/>
    <property type="match status" value="1"/>
</dbReference>
<dbReference type="Pfam" id="PF00535">
    <property type="entry name" value="Glycos_transf_2"/>
    <property type="match status" value="1"/>
</dbReference>
<feature type="domain" description="Glycosyltransferase 2-like" evidence="10">
    <location>
        <begin position="13"/>
        <end position="110"/>
    </location>
</feature>
<dbReference type="PANTHER" id="PTHR43646:SF2">
    <property type="entry name" value="GLYCOSYLTRANSFERASE 2-LIKE DOMAIN-CONTAINING PROTEIN"/>
    <property type="match status" value="1"/>
</dbReference>
<comment type="caution">
    <text evidence="11">The sequence shown here is derived from an EMBL/GenBank/DDBJ whole genome shotgun (WGS) entry which is preliminary data.</text>
</comment>
<evidence type="ECO:0000256" key="7">
    <source>
        <dbReference type="ARBA" id="ARBA00037904"/>
    </source>
</evidence>
<keyword evidence="2" id="KW-1003">Cell membrane</keyword>
<evidence type="ECO:0000256" key="5">
    <source>
        <dbReference type="ARBA" id="ARBA00023136"/>
    </source>
</evidence>
<dbReference type="InterPro" id="IPR001173">
    <property type="entry name" value="Glyco_trans_2-like"/>
</dbReference>
<dbReference type="EMBL" id="DYUE01000151">
    <property type="protein sequence ID" value="HJG91357.1"/>
    <property type="molecule type" value="Genomic_DNA"/>
</dbReference>
<evidence type="ECO:0000256" key="8">
    <source>
        <dbReference type="ARBA" id="ARBA00038120"/>
    </source>
</evidence>
<dbReference type="SUPFAM" id="SSF53448">
    <property type="entry name" value="Nucleotide-diphospho-sugar transferases"/>
    <property type="match status" value="1"/>
</dbReference>
<dbReference type="Proteomes" id="UP000742460">
    <property type="component" value="Unassembled WGS sequence"/>
</dbReference>